<keyword evidence="2" id="KW-1185">Reference proteome</keyword>
<gene>
    <name evidence="1" type="ORF">AWC08_23005</name>
</gene>
<dbReference type="AlphaFoldDB" id="A0A1X1WKT2"/>
<dbReference type="RefSeq" id="WP_159459988.1">
    <property type="nucleotide sequence ID" value="NZ_LQOY01000076.1"/>
</dbReference>
<protein>
    <submittedName>
        <fullName evidence="1">Uncharacterized protein</fullName>
    </submittedName>
</protein>
<accession>A0A1X1WKT2</accession>
<evidence type="ECO:0000313" key="1">
    <source>
        <dbReference type="EMBL" id="ORV87205.1"/>
    </source>
</evidence>
<name>A0A1X1WKT2_MYCGO</name>
<sequence length="69" mass="7803">MCSLTFRGLSSEGASMSTLRNRVVTTEPGHASRHPLDASAKVYRRYQEAMKLDFKDLNFNVGMLPAERR</sequence>
<proteinExistence type="predicted"/>
<evidence type="ECO:0000313" key="2">
    <source>
        <dbReference type="Proteomes" id="UP000193928"/>
    </source>
</evidence>
<dbReference type="EMBL" id="LQOY01000076">
    <property type="protein sequence ID" value="ORV87205.1"/>
    <property type="molecule type" value="Genomic_DNA"/>
</dbReference>
<reference evidence="1 2" key="1">
    <citation type="submission" date="2016-01" db="EMBL/GenBank/DDBJ databases">
        <title>The new phylogeny of the genus Mycobacterium.</title>
        <authorList>
            <person name="Tarcisio F."/>
            <person name="Conor M."/>
            <person name="Antonella G."/>
            <person name="Elisabetta G."/>
            <person name="Giulia F.S."/>
            <person name="Sara T."/>
            <person name="Anna F."/>
            <person name="Clotilde B."/>
            <person name="Roberto B."/>
            <person name="Veronica D.S."/>
            <person name="Fabio R."/>
            <person name="Monica P."/>
            <person name="Olivier J."/>
            <person name="Enrico T."/>
            <person name="Nicola S."/>
        </authorList>
    </citation>
    <scope>NUCLEOTIDE SEQUENCE [LARGE SCALE GENOMIC DNA]</scope>
    <source>
        <strain evidence="1 2">DSM 44160</strain>
    </source>
</reference>
<comment type="caution">
    <text evidence="1">The sequence shown here is derived from an EMBL/GenBank/DDBJ whole genome shotgun (WGS) entry which is preliminary data.</text>
</comment>
<organism evidence="1 2">
    <name type="scientific">Mycobacterium gordonae</name>
    <dbReference type="NCBI Taxonomy" id="1778"/>
    <lineage>
        <taxon>Bacteria</taxon>
        <taxon>Bacillati</taxon>
        <taxon>Actinomycetota</taxon>
        <taxon>Actinomycetes</taxon>
        <taxon>Mycobacteriales</taxon>
        <taxon>Mycobacteriaceae</taxon>
        <taxon>Mycobacterium</taxon>
    </lineage>
</organism>
<dbReference type="Proteomes" id="UP000193928">
    <property type="component" value="Unassembled WGS sequence"/>
</dbReference>